<keyword evidence="5 9" id="KW-0808">Transferase</keyword>
<name>A0A367FHU1_9ACTN</name>
<sequence length="166" mass="17986">MARTHTVIASPVGDLTAVAEDGVLCGLYFAGQRRHPKPEDLGEPSPSGFEEVRRRLGEYFAGERTAFDLPLAAQGDGFQQKVWKLLEEIPFGQTRTYGDLARDLGDVTLAQAVGAACGRNPVCVIVPCHRVVGADGSLTGYAGGLERKRYLLDLEEPAERKAARLF</sequence>
<dbReference type="InterPro" id="IPR036631">
    <property type="entry name" value="MGMT_N_sf"/>
</dbReference>
<dbReference type="Pfam" id="PF01035">
    <property type="entry name" value="DNA_binding_1"/>
    <property type="match status" value="1"/>
</dbReference>
<dbReference type="InterPro" id="IPR001497">
    <property type="entry name" value="MethylDNA_cys_MeTrfase_AS"/>
</dbReference>
<dbReference type="GO" id="GO:0006307">
    <property type="term" value="P:DNA alkylation repair"/>
    <property type="evidence" value="ECO:0007669"/>
    <property type="project" value="UniProtKB-UniRule"/>
</dbReference>
<keyword evidence="3 9" id="KW-0963">Cytoplasm</keyword>
<proteinExistence type="inferred from homology"/>
<evidence type="ECO:0000256" key="1">
    <source>
        <dbReference type="ARBA" id="ARBA00001286"/>
    </source>
</evidence>
<comment type="subcellular location">
    <subcellularLocation>
        <location evidence="9">Cytoplasm</location>
    </subcellularLocation>
</comment>
<evidence type="ECO:0000256" key="7">
    <source>
        <dbReference type="ARBA" id="ARBA00023204"/>
    </source>
</evidence>
<organism evidence="12 13">
    <name type="scientific">Sphaerisporangium album</name>
    <dbReference type="NCBI Taxonomy" id="509200"/>
    <lineage>
        <taxon>Bacteria</taxon>
        <taxon>Bacillati</taxon>
        <taxon>Actinomycetota</taxon>
        <taxon>Actinomycetes</taxon>
        <taxon>Streptosporangiales</taxon>
        <taxon>Streptosporangiaceae</taxon>
        <taxon>Sphaerisporangium</taxon>
    </lineage>
</organism>
<keyword evidence="7 9" id="KW-0234">DNA repair</keyword>
<comment type="function">
    <text evidence="9">Involved in the cellular defense against the biological effects of O6-methylguanine (O6-MeG) and O4-methylthymine (O4-MeT) in DNA. Repairs the methylated nucleobase in DNA by stoichiometrically transferring the methyl group to a cysteine residue in the enzyme. This is a suicide reaction: the enzyme is irreversibly inactivated.</text>
</comment>
<dbReference type="Gene3D" id="3.30.160.70">
    <property type="entry name" value="Methylated DNA-protein cysteine methyltransferase domain"/>
    <property type="match status" value="1"/>
</dbReference>
<dbReference type="EMBL" id="QOIL01000009">
    <property type="protein sequence ID" value="RCG29936.1"/>
    <property type="molecule type" value="Genomic_DNA"/>
</dbReference>
<dbReference type="InterPro" id="IPR036388">
    <property type="entry name" value="WH-like_DNA-bd_sf"/>
</dbReference>
<dbReference type="AlphaFoldDB" id="A0A367FHU1"/>
<feature type="domain" description="Methylguanine DNA methyltransferase ribonuclease-like" evidence="11">
    <location>
        <begin position="5"/>
        <end position="72"/>
    </location>
</feature>
<feature type="domain" description="Methylated-DNA-[protein]-cysteine S-methyltransferase DNA binding" evidence="10">
    <location>
        <begin position="78"/>
        <end position="156"/>
    </location>
</feature>
<gene>
    <name evidence="12" type="ORF">DQ384_17385</name>
</gene>
<dbReference type="InterPro" id="IPR023546">
    <property type="entry name" value="MGMT"/>
</dbReference>
<dbReference type="PANTHER" id="PTHR10815">
    <property type="entry name" value="METHYLATED-DNA--PROTEIN-CYSTEINE METHYLTRANSFERASE"/>
    <property type="match status" value="1"/>
</dbReference>
<comment type="catalytic activity">
    <reaction evidence="1 9">
        <text>a 4-O-methyl-thymidine in DNA + L-cysteinyl-[protein] = a thymidine in DNA + S-methyl-L-cysteinyl-[protein]</text>
        <dbReference type="Rhea" id="RHEA:53428"/>
        <dbReference type="Rhea" id="RHEA-COMP:10131"/>
        <dbReference type="Rhea" id="RHEA-COMP:10132"/>
        <dbReference type="Rhea" id="RHEA-COMP:13555"/>
        <dbReference type="Rhea" id="RHEA-COMP:13556"/>
        <dbReference type="ChEBI" id="CHEBI:29950"/>
        <dbReference type="ChEBI" id="CHEBI:82612"/>
        <dbReference type="ChEBI" id="CHEBI:137386"/>
        <dbReference type="ChEBI" id="CHEBI:137387"/>
        <dbReference type="EC" id="2.1.1.63"/>
    </reaction>
</comment>
<dbReference type="InterPro" id="IPR036217">
    <property type="entry name" value="MethylDNA_cys_MeTrfase_DNAb"/>
</dbReference>
<keyword evidence="6 9" id="KW-0227">DNA damage</keyword>
<dbReference type="Pfam" id="PF02870">
    <property type="entry name" value="Methyltransf_1N"/>
    <property type="match status" value="1"/>
</dbReference>
<feature type="active site" description="Nucleophile; methyl group acceptor" evidence="9">
    <location>
        <position position="128"/>
    </location>
</feature>
<dbReference type="HAMAP" id="MF_00772">
    <property type="entry name" value="OGT"/>
    <property type="match status" value="1"/>
</dbReference>
<dbReference type="FunFam" id="1.10.10.10:FF:000214">
    <property type="entry name" value="Methylated-DNA--protein-cysteine methyltransferase"/>
    <property type="match status" value="1"/>
</dbReference>
<dbReference type="GO" id="GO:0005737">
    <property type="term" value="C:cytoplasm"/>
    <property type="evidence" value="ECO:0007669"/>
    <property type="project" value="UniProtKB-SubCell"/>
</dbReference>
<dbReference type="CDD" id="cd06445">
    <property type="entry name" value="ATase"/>
    <property type="match status" value="1"/>
</dbReference>
<dbReference type="InterPro" id="IPR014048">
    <property type="entry name" value="MethylDNA_cys_MeTrfase_DNA-bd"/>
</dbReference>
<protein>
    <recommendedName>
        <fullName evidence="9">Methylated-DNA--protein-cysteine methyltransferase</fullName>
        <ecNumber evidence="9">2.1.1.63</ecNumber>
    </recommendedName>
    <alternativeName>
        <fullName evidence="9">6-O-methylguanine-DNA methyltransferase</fullName>
        <shortName evidence="9">MGMT</shortName>
    </alternativeName>
    <alternativeName>
        <fullName evidence="9">O-6-methylguanine-DNA-alkyltransferase</fullName>
    </alternativeName>
</protein>
<comment type="catalytic activity">
    <reaction evidence="8 9">
        <text>a 6-O-methyl-2'-deoxyguanosine in DNA + L-cysteinyl-[protein] = S-methyl-L-cysteinyl-[protein] + a 2'-deoxyguanosine in DNA</text>
        <dbReference type="Rhea" id="RHEA:24000"/>
        <dbReference type="Rhea" id="RHEA-COMP:10131"/>
        <dbReference type="Rhea" id="RHEA-COMP:10132"/>
        <dbReference type="Rhea" id="RHEA-COMP:11367"/>
        <dbReference type="Rhea" id="RHEA-COMP:11368"/>
        <dbReference type="ChEBI" id="CHEBI:29950"/>
        <dbReference type="ChEBI" id="CHEBI:82612"/>
        <dbReference type="ChEBI" id="CHEBI:85445"/>
        <dbReference type="ChEBI" id="CHEBI:85448"/>
        <dbReference type="EC" id="2.1.1.63"/>
    </reaction>
</comment>
<comment type="similarity">
    <text evidence="2 9">Belongs to the MGMT family.</text>
</comment>
<evidence type="ECO:0000259" key="11">
    <source>
        <dbReference type="Pfam" id="PF02870"/>
    </source>
</evidence>
<evidence type="ECO:0000256" key="4">
    <source>
        <dbReference type="ARBA" id="ARBA00022603"/>
    </source>
</evidence>
<comment type="caution">
    <text evidence="12">The sequence shown here is derived from an EMBL/GenBank/DDBJ whole genome shotgun (WGS) entry which is preliminary data.</text>
</comment>
<evidence type="ECO:0000256" key="3">
    <source>
        <dbReference type="ARBA" id="ARBA00022490"/>
    </source>
</evidence>
<dbReference type="GO" id="GO:0003908">
    <property type="term" value="F:methylated-DNA-[protein]-cysteine S-methyltransferase activity"/>
    <property type="evidence" value="ECO:0007669"/>
    <property type="project" value="UniProtKB-UniRule"/>
</dbReference>
<evidence type="ECO:0000256" key="6">
    <source>
        <dbReference type="ARBA" id="ARBA00022763"/>
    </source>
</evidence>
<accession>A0A367FHU1</accession>
<keyword evidence="13" id="KW-1185">Reference proteome</keyword>
<dbReference type="RefSeq" id="WP_114029879.1">
    <property type="nucleotide sequence ID" value="NZ_QOIL01000009.1"/>
</dbReference>
<evidence type="ECO:0000313" key="12">
    <source>
        <dbReference type="EMBL" id="RCG29936.1"/>
    </source>
</evidence>
<dbReference type="NCBIfam" id="TIGR00589">
    <property type="entry name" value="ogt"/>
    <property type="match status" value="1"/>
</dbReference>
<dbReference type="OrthoDB" id="9802228at2"/>
<dbReference type="PROSITE" id="PS00374">
    <property type="entry name" value="MGMT"/>
    <property type="match status" value="1"/>
</dbReference>
<keyword evidence="4 9" id="KW-0489">Methyltransferase</keyword>
<dbReference type="Proteomes" id="UP000253094">
    <property type="component" value="Unassembled WGS sequence"/>
</dbReference>
<evidence type="ECO:0000313" key="13">
    <source>
        <dbReference type="Proteomes" id="UP000253094"/>
    </source>
</evidence>
<dbReference type="EC" id="2.1.1.63" evidence="9"/>
<dbReference type="GO" id="GO:0032259">
    <property type="term" value="P:methylation"/>
    <property type="evidence" value="ECO:0007669"/>
    <property type="project" value="UniProtKB-KW"/>
</dbReference>
<dbReference type="SUPFAM" id="SSF46767">
    <property type="entry name" value="Methylated DNA-protein cysteine methyltransferase, C-terminal domain"/>
    <property type="match status" value="1"/>
</dbReference>
<evidence type="ECO:0000256" key="9">
    <source>
        <dbReference type="HAMAP-Rule" id="MF_00772"/>
    </source>
</evidence>
<evidence type="ECO:0000256" key="8">
    <source>
        <dbReference type="ARBA" id="ARBA00049348"/>
    </source>
</evidence>
<comment type="miscellaneous">
    <text evidence="9">This enzyme catalyzes only one turnover and therefore is not strictly catalytic. According to one definition, an enzyme is a biocatalyst that acts repeatedly and over many reaction cycles.</text>
</comment>
<dbReference type="Gene3D" id="1.10.10.10">
    <property type="entry name" value="Winged helix-like DNA-binding domain superfamily/Winged helix DNA-binding domain"/>
    <property type="match status" value="1"/>
</dbReference>
<dbReference type="InterPro" id="IPR008332">
    <property type="entry name" value="MethylG_MeTrfase_N"/>
</dbReference>
<evidence type="ECO:0000259" key="10">
    <source>
        <dbReference type="Pfam" id="PF01035"/>
    </source>
</evidence>
<reference evidence="12 13" key="1">
    <citation type="submission" date="2018-06" db="EMBL/GenBank/DDBJ databases">
        <title>Sphaerisporangium craniellae sp. nov., isolated from a marine sponge in the South China Sea.</title>
        <authorList>
            <person name="Li L."/>
        </authorList>
    </citation>
    <scope>NUCLEOTIDE SEQUENCE [LARGE SCALE GENOMIC DNA]</scope>
    <source>
        <strain evidence="12 13">CCTCC AA 208026</strain>
    </source>
</reference>
<evidence type="ECO:0000256" key="5">
    <source>
        <dbReference type="ARBA" id="ARBA00022679"/>
    </source>
</evidence>
<dbReference type="PANTHER" id="PTHR10815:SF5">
    <property type="entry name" value="METHYLATED-DNA--PROTEIN-CYSTEINE METHYLTRANSFERASE"/>
    <property type="match status" value="1"/>
</dbReference>
<dbReference type="SUPFAM" id="SSF53155">
    <property type="entry name" value="Methylated DNA-protein cysteine methyltransferase domain"/>
    <property type="match status" value="1"/>
</dbReference>
<evidence type="ECO:0000256" key="2">
    <source>
        <dbReference type="ARBA" id="ARBA00008711"/>
    </source>
</evidence>